<dbReference type="GO" id="GO:0005829">
    <property type="term" value="C:cytosol"/>
    <property type="evidence" value="ECO:0007669"/>
    <property type="project" value="TreeGrafter"/>
</dbReference>
<dbReference type="GO" id="GO:0030145">
    <property type="term" value="F:manganese ion binding"/>
    <property type="evidence" value="ECO:0007669"/>
    <property type="project" value="TreeGrafter"/>
</dbReference>
<evidence type="ECO:0000256" key="2">
    <source>
        <dbReference type="HAMAP-Rule" id="MF_01139"/>
    </source>
</evidence>
<keyword evidence="1 2" id="KW-0808">Transferase</keyword>
<feature type="binding site" evidence="2">
    <location>
        <position position="48"/>
    </location>
    <ligand>
        <name>substrate</name>
    </ligand>
</feature>
<evidence type="ECO:0000313" key="3">
    <source>
        <dbReference type="EMBL" id="SIS41180.1"/>
    </source>
</evidence>
<gene>
    <name evidence="3" type="ORF">SAMN05421790_101417</name>
</gene>
<dbReference type="HAMAP" id="MF_01139">
    <property type="entry name" value="ISPT"/>
    <property type="match status" value="1"/>
</dbReference>
<reference evidence="4" key="1">
    <citation type="submission" date="2017-01" db="EMBL/GenBank/DDBJ databases">
        <authorList>
            <person name="Varghese N."/>
            <person name="Submissions S."/>
        </authorList>
    </citation>
    <scope>NUCLEOTIDE SEQUENCE [LARGE SCALE GENOMIC DNA]</scope>
    <source>
        <strain evidence="4">DSM 45196</strain>
    </source>
</reference>
<dbReference type="GO" id="GO:0016094">
    <property type="term" value="P:polyprenol biosynthetic process"/>
    <property type="evidence" value="ECO:0007669"/>
    <property type="project" value="TreeGrafter"/>
</dbReference>
<dbReference type="NCBIfam" id="TIGR00055">
    <property type="entry name" value="uppS"/>
    <property type="match status" value="1"/>
</dbReference>
<dbReference type="CDD" id="cd00475">
    <property type="entry name" value="Cis_IPPS"/>
    <property type="match status" value="1"/>
</dbReference>
<feature type="binding site" evidence="2">
    <location>
        <position position="94"/>
    </location>
    <ligand>
        <name>substrate</name>
    </ligand>
</feature>
<feature type="binding site" evidence="2">
    <location>
        <position position="60"/>
    </location>
    <ligand>
        <name>substrate</name>
    </ligand>
</feature>
<comment type="cofactor">
    <cofactor evidence="2">
        <name>Mg(2+)</name>
        <dbReference type="ChEBI" id="CHEBI:18420"/>
    </cofactor>
    <text evidence="2">Binds 2 magnesium ions per subunit.</text>
</comment>
<feature type="active site" description="Proton acceptor" evidence="2">
    <location>
        <position position="91"/>
    </location>
</feature>
<dbReference type="InterPro" id="IPR018520">
    <property type="entry name" value="UPP_synth-like_CS"/>
</dbReference>
<sequence length="263" mass="30566">MIHWLKKWLVGYHRETEKTDTDHKRIHTLQKGPLPRHVAIIMDGNGRWAKSRGMPRVAGHRAGMKTVRHITRAADDLGIEALTLYSFSTENWKRPKEEVNYLMGLPGEFLRTDLDELVARNIQVRMLGEEDQLPGHTRDAILKFKEATRDNTGMILSFALNYGSRAEMIRAMHGIIDDVISGKLEKETVDEDYFGSTLYTADLPEPDLMIRTSGEVRISNFMLWQLAYSELWFTDVLWPDFTREMFFEAIDDFQRRSRRYGAV</sequence>
<name>A0A1N7IVT7_9BACL</name>
<dbReference type="EMBL" id="FTOD01000001">
    <property type="protein sequence ID" value="SIS41180.1"/>
    <property type="molecule type" value="Genomic_DNA"/>
</dbReference>
<dbReference type="OrthoDB" id="4191603at2"/>
<feature type="binding site" evidence="2">
    <location>
        <begin position="44"/>
        <end position="47"/>
    </location>
    <ligand>
        <name>substrate</name>
    </ligand>
</feature>
<dbReference type="InterPro" id="IPR001441">
    <property type="entry name" value="UPP_synth-like"/>
</dbReference>
<dbReference type="EC" id="2.5.1.-" evidence="2"/>
<feature type="active site" evidence="2">
    <location>
        <position position="43"/>
    </location>
</feature>
<evidence type="ECO:0000313" key="4">
    <source>
        <dbReference type="Proteomes" id="UP000186795"/>
    </source>
</evidence>
<feature type="binding site" evidence="2">
    <location>
        <position position="92"/>
    </location>
    <ligand>
        <name>substrate</name>
    </ligand>
</feature>
<comment type="function">
    <text evidence="2">Catalyzes the condensation of isopentenyl diphosphate (IPP) with allylic pyrophosphates generating different type of terpenoids.</text>
</comment>
<dbReference type="SUPFAM" id="SSF64005">
    <property type="entry name" value="Undecaprenyl diphosphate synthase"/>
    <property type="match status" value="1"/>
</dbReference>
<comment type="similarity">
    <text evidence="2">Belongs to the UPP synthase family.</text>
</comment>
<dbReference type="NCBIfam" id="NF011405">
    <property type="entry name" value="PRK14830.1"/>
    <property type="match status" value="1"/>
</dbReference>
<dbReference type="FunFam" id="3.40.1180.10:FF:000001">
    <property type="entry name" value="(2E,6E)-farnesyl-diphosphate-specific ditrans,polycis-undecaprenyl-diphosphate synthase"/>
    <property type="match status" value="1"/>
</dbReference>
<feature type="binding site" evidence="2">
    <location>
        <position position="211"/>
    </location>
    <ligand>
        <name>substrate</name>
    </ligand>
</feature>
<protein>
    <recommendedName>
        <fullName evidence="2">Isoprenyl transferase</fullName>
        <ecNumber evidence="2">2.5.1.-</ecNumber>
    </recommendedName>
</protein>
<dbReference type="PANTHER" id="PTHR10291">
    <property type="entry name" value="DEHYDRODOLICHYL DIPHOSPHATE SYNTHASE FAMILY MEMBER"/>
    <property type="match status" value="1"/>
</dbReference>
<feature type="binding site" evidence="2">
    <location>
        <position position="56"/>
    </location>
    <ligand>
        <name>substrate</name>
    </ligand>
</feature>
<dbReference type="GO" id="GO:0000287">
    <property type="term" value="F:magnesium ion binding"/>
    <property type="evidence" value="ECO:0007669"/>
    <property type="project" value="UniProtKB-UniRule"/>
</dbReference>
<feature type="binding site" evidence="2">
    <location>
        <begin position="217"/>
        <end position="219"/>
    </location>
    <ligand>
        <name>substrate</name>
    </ligand>
</feature>
<dbReference type="Pfam" id="PF01255">
    <property type="entry name" value="Prenyltransf"/>
    <property type="match status" value="1"/>
</dbReference>
<feature type="binding site" evidence="2">
    <location>
        <position position="230"/>
    </location>
    <ligand>
        <name>Mg(2+)</name>
        <dbReference type="ChEBI" id="CHEBI:18420"/>
    </ligand>
</feature>
<keyword evidence="2" id="KW-0479">Metal-binding</keyword>
<feature type="binding site" evidence="2">
    <location>
        <position position="43"/>
    </location>
    <ligand>
        <name>Mg(2+)</name>
        <dbReference type="ChEBI" id="CHEBI:18420"/>
    </ligand>
</feature>
<dbReference type="Proteomes" id="UP000186795">
    <property type="component" value="Unassembled WGS sequence"/>
</dbReference>
<accession>A0A1N7IVT7</accession>
<dbReference type="GO" id="GO:0008834">
    <property type="term" value="F:ditrans,polycis-undecaprenyl-diphosphate synthase [(2E,6E)-farnesyl-diphosphate specific] activity"/>
    <property type="evidence" value="ECO:0007669"/>
    <property type="project" value="TreeGrafter"/>
</dbReference>
<feature type="binding site" evidence="2">
    <location>
        <begin position="88"/>
        <end position="90"/>
    </location>
    <ligand>
        <name>substrate</name>
    </ligand>
</feature>
<dbReference type="RefSeq" id="WP_083820482.1">
    <property type="nucleotide sequence ID" value="NZ_CP048103.1"/>
</dbReference>
<dbReference type="PROSITE" id="PS01066">
    <property type="entry name" value="UPP_SYNTHASE"/>
    <property type="match status" value="1"/>
</dbReference>
<keyword evidence="2" id="KW-0460">Magnesium</keyword>
<comment type="subunit">
    <text evidence="2">Homodimer.</text>
</comment>
<dbReference type="Gene3D" id="3.40.1180.10">
    <property type="entry name" value="Decaprenyl diphosphate synthase-like"/>
    <property type="match status" value="1"/>
</dbReference>
<proteinExistence type="inferred from homology"/>
<keyword evidence="4" id="KW-1185">Reference proteome</keyword>
<dbReference type="PANTHER" id="PTHR10291:SF0">
    <property type="entry name" value="DEHYDRODOLICHYL DIPHOSPHATE SYNTHASE 2"/>
    <property type="match status" value="1"/>
</dbReference>
<organism evidence="3 4">
    <name type="scientific">Kroppenstedtia eburnea</name>
    <dbReference type="NCBI Taxonomy" id="714067"/>
    <lineage>
        <taxon>Bacteria</taxon>
        <taxon>Bacillati</taxon>
        <taxon>Bacillota</taxon>
        <taxon>Bacilli</taxon>
        <taxon>Bacillales</taxon>
        <taxon>Thermoactinomycetaceae</taxon>
        <taxon>Kroppenstedtia</taxon>
    </lineage>
</organism>
<evidence type="ECO:0000256" key="1">
    <source>
        <dbReference type="ARBA" id="ARBA00022679"/>
    </source>
</evidence>
<dbReference type="InterPro" id="IPR036424">
    <property type="entry name" value="UPP_synth-like_sf"/>
</dbReference>
<dbReference type="AlphaFoldDB" id="A0A1N7IVT7"/>